<gene>
    <name evidence="2" type="ORF">EWE75_15575</name>
</gene>
<dbReference type="InterPro" id="IPR035093">
    <property type="entry name" value="RelE/ParE_toxin_dom_sf"/>
</dbReference>
<comment type="caution">
    <text evidence="2">The sequence shown here is derived from an EMBL/GenBank/DDBJ whole genome shotgun (WGS) entry which is preliminary data.</text>
</comment>
<proteinExistence type="predicted"/>
<dbReference type="SUPFAM" id="SSF143011">
    <property type="entry name" value="RelE-like"/>
    <property type="match status" value="1"/>
</dbReference>
<dbReference type="InterPro" id="IPR014056">
    <property type="entry name" value="TypeIITA-like_toxin_pred"/>
</dbReference>
<protein>
    <submittedName>
        <fullName evidence="2">Type II toxin-antitoxin system RelE/ParE family toxin</fullName>
    </submittedName>
</protein>
<dbReference type="OrthoDB" id="5296237at2"/>
<dbReference type="PIRSF" id="PIRSF028744">
    <property type="entry name" value="Addict_mod_HI1419"/>
    <property type="match status" value="1"/>
</dbReference>
<dbReference type="InterPro" id="IPR009241">
    <property type="entry name" value="HigB-like"/>
</dbReference>
<feature type="transmembrane region" description="Helical" evidence="1">
    <location>
        <begin position="62"/>
        <end position="79"/>
    </location>
</feature>
<keyword evidence="3" id="KW-1185">Reference proteome</keyword>
<dbReference type="PANTHER" id="PTHR41791">
    <property type="entry name" value="SSL7039 PROTEIN"/>
    <property type="match status" value="1"/>
</dbReference>
<evidence type="ECO:0000313" key="2">
    <source>
        <dbReference type="EMBL" id="RZF63595.1"/>
    </source>
</evidence>
<sequence length="98" mass="11019">MAYRVKQTEDFEQWLDGITDRIAQKAIVRRIVRVEGGLFGDVKSLGDGVSEMRIDVGQGYRVYYAVIGNAVVFLLYGGTKSTQRRDIAKAKEMADDIE</sequence>
<dbReference type="EMBL" id="SGIS01000024">
    <property type="protein sequence ID" value="RZF63595.1"/>
    <property type="molecule type" value="Genomic_DNA"/>
</dbReference>
<keyword evidence="1" id="KW-0812">Transmembrane</keyword>
<dbReference type="Pfam" id="PF05973">
    <property type="entry name" value="Gp49"/>
    <property type="match status" value="1"/>
</dbReference>
<reference evidence="2 3" key="1">
    <citation type="submission" date="2019-02" db="EMBL/GenBank/DDBJ databases">
        <authorList>
            <person name="Li Y."/>
        </authorList>
    </citation>
    <scope>NUCLEOTIDE SEQUENCE [LARGE SCALE GENOMIC DNA]</scope>
    <source>
        <strain evidence="2 3">3-7</strain>
    </source>
</reference>
<keyword evidence="1" id="KW-1133">Transmembrane helix</keyword>
<dbReference type="NCBIfam" id="TIGR02683">
    <property type="entry name" value="upstrm_HI1419"/>
    <property type="match status" value="1"/>
</dbReference>
<evidence type="ECO:0000313" key="3">
    <source>
        <dbReference type="Proteomes" id="UP000292085"/>
    </source>
</evidence>
<accession>A0A4Q6XUK3</accession>
<organism evidence="2 3">
    <name type="scientific">Sphingomonas populi</name>
    <dbReference type="NCBI Taxonomy" id="2484750"/>
    <lineage>
        <taxon>Bacteria</taxon>
        <taxon>Pseudomonadati</taxon>
        <taxon>Pseudomonadota</taxon>
        <taxon>Alphaproteobacteria</taxon>
        <taxon>Sphingomonadales</taxon>
        <taxon>Sphingomonadaceae</taxon>
        <taxon>Sphingomonas</taxon>
    </lineage>
</organism>
<name>A0A4Q6XUK3_9SPHN</name>
<dbReference type="Proteomes" id="UP000292085">
    <property type="component" value="Unassembled WGS sequence"/>
</dbReference>
<evidence type="ECO:0000256" key="1">
    <source>
        <dbReference type="SAM" id="Phobius"/>
    </source>
</evidence>
<keyword evidence="1" id="KW-0472">Membrane</keyword>
<dbReference type="PANTHER" id="PTHR41791:SF1">
    <property type="entry name" value="SSL7039 PROTEIN"/>
    <property type="match status" value="1"/>
</dbReference>
<dbReference type="RefSeq" id="WP_130159027.1">
    <property type="nucleotide sequence ID" value="NZ_SGIS01000024.1"/>
</dbReference>
<dbReference type="AlphaFoldDB" id="A0A4Q6XUK3"/>